<dbReference type="InterPro" id="IPR043504">
    <property type="entry name" value="Peptidase_S1_PA_chymotrypsin"/>
</dbReference>
<evidence type="ECO:0000313" key="1">
    <source>
        <dbReference type="EMBL" id="KRY99953.1"/>
    </source>
</evidence>
<protein>
    <recommendedName>
        <fullName evidence="5">Peptidase S1 domain-containing protein</fullName>
    </recommendedName>
</protein>
<dbReference type="InterPro" id="IPR009003">
    <property type="entry name" value="Peptidase_S1_PA"/>
</dbReference>
<gene>
    <name evidence="1" type="ORF">T4B_12984</name>
    <name evidence="2" type="ORF">T4C_9501</name>
</gene>
<reference evidence="3 4" key="1">
    <citation type="submission" date="2015-01" db="EMBL/GenBank/DDBJ databases">
        <title>Evolution of Trichinella species and genotypes.</title>
        <authorList>
            <person name="Korhonen P.K."/>
            <person name="Edoardo P."/>
            <person name="Giuseppe L.R."/>
            <person name="Gasser R.B."/>
        </authorList>
    </citation>
    <scope>NUCLEOTIDE SEQUENCE [LARGE SCALE GENOMIC DNA]</scope>
    <source>
        <strain evidence="2">ISS176</strain>
        <strain evidence="1">ISS588</strain>
    </source>
</reference>
<dbReference type="Proteomes" id="UP000054805">
    <property type="component" value="Unassembled WGS sequence"/>
</dbReference>
<dbReference type="AlphaFoldDB" id="A0A0V1IF38"/>
<dbReference type="Gene3D" id="2.40.10.10">
    <property type="entry name" value="Trypsin-like serine proteases"/>
    <property type="match status" value="1"/>
</dbReference>
<comment type="caution">
    <text evidence="2">The sequence shown here is derived from an EMBL/GenBank/DDBJ whole genome shotgun (WGS) entry which is preliminary data.</text>
</comment>
<dbReference type="SUPFAM" id="SSF50494">
    <property type="entry name" value="Trypsin-like serine proteases"/>
    <property type="match status" value="1"/>
</dbReference>
<dbReference type="Proteomes" id="UP000054826">
    <property type="component" value="Unassembled WGS sequence"/>
</dbReference>
<evidence type="ECO:0000313" key="3">
    <source>
        <dbReference type="Proteomes" id="UP000054805"/>
    </source>
</evidence>
<keyword evidence="3" id="KW-1185">Reference proteome</keyword>
<dbReference type="EMBL" id="JYDV01000363">
    <property type="protein sequence ID" value="KRZ21382.1"/>
    <property type="molecule type" value="Genomic_DNA"/>
</dbReference>
<evidence type="ECO:0000313" key="2">
    <source>
        <dbReference type="EMBL" id="KRZ21382.1"/>
    </source>
</evidence>
<evidence type="ECO:0008006" key="5">
    <source>
        <dbReference type="Google" id="ProtNLM"/>
    </source>
</evidence>
<sequence>MPFLLSDFYSKMQRILRALWFYSVISVLFKQSHGVECGIGWRREGILGYTVLIFGVNEGKVYKDCLGTLLETSPNCNSTNLVLTSKTCLDKESISKTLVIPTKIYTPALPNVGIKIRQIITTNESIISCTTYTPVNFALLKLHAPIRLGSRHFAICLPSMRLRLLSHMHCLTPKLLNTASSSYGPPLRVEILRRSYCKTHMRHIRLFFYKFICGHLKVHNYSTGDDIQVRIYMK</sequence>
<proteinExistence type="predicted"/>
<name>A0A0V1IF38_TRIPS</name>
<dbReference type="EMBL" id="JYDS01000983">
    <property type="protein sequence ID" value="KRY99953.1"/>
    <property type="molecule type" value="Genomic_DNA"/>
</dbReference>
<organism evidence="2 4">
    <name type="scientific">Trichinella pseudospiralis</name>
    <name type="common">Parasitic roundworm</name>
    <dbReference type="NCBI Taxonomy" id="6337"/>
    <lineage>
        <taxon>Eukaryota</taxon>
        <taxon>Metazoa</taxon>
        <taxon>Ecdysozoa</taxon>
        <taxon>Nematoda</taxon>
        <taxon>Enoplea</taxon>
        <taxon>Dorylaimia</taxon>
        <taxon>Trichinellida</taxon>
        <taxon>Trichinellidae</taxon>
        <taxon>Trichinella</taxon>
    </lineage>
</organism>
<evidence type="ECO:0000313" key="4">
    <source>
        <dbReference type="Proteomes" id="UP000054826"/>
    </source>
</evidence>
<accession>A0A0V1IF38</accession>